<keyword evidence="5" id="KW-0067">ATP-binding</keyword>
<dbReference type="PANTHER" id="PTHR24353:SF37">
    <property type="entry name" value="CAMP-DEPENDENT PROTEIN KINASE CATALYTIC SUBUNIT PRKX"/>
    <property type="match status" value="1"/>
</dbReference>
<feature type="domain" description="Protein kinase" evidence="7">
    <location>
        <begin position="1"/>
        <end position="253"/>
    </location>
</feature>
<name>A0A2P4XYG6_9STRA</name>
<keyword evidence="1" id="KW-0723">Serine/threonine-protein kinase</keyword>
<dbReference type="PANTHER" id="PTHR24353">
    <property type="entry name" value="CYCLIC NUCLEOTIDE-DEPENDENT PROTEIN KINASE"/>
    <property type="match status" value="1"/>
</dbReference>
<organism evidence="8 9">
    <name type="scientific">Phytophthora palmivora</name>
    <dbReference type="NCBI Taxonomy" id="4796"/>
    <lineage>
        <taxon>Eukaryota</taxon>
        <taxon>Sar</taxon>
        <taxon>Stramenopiles</taxon>
        <taxon>Oomycota</taxon>
        <taxon>Peronosporomycetes</taxon>
        <taxon>Peronosporales</taxon>
        <taxon>Peronosporaceae</taxon>
        <taxon>Phytophthora</taxon>
    </lineage>
</organism>
<dbReference type="Gene3D" id="3.30.200.20">
    <property type="entry name" value="Phosphorylase Kinase, domain 1"/>
    <property type="match status" value="1"/>
</dbReference>
<keyword evidence="6" id="KW-0472">Membrane</keyword>
<keyword evidence="3" id="KW-0547">Nucleotide-binding</keyword>
<keyword evidence="6" id="KW-0812">Transmembrane</keyword>
<dbReference type="GO" id="GO:0004691">
    <property type="term" value="F:cAMP-dependent protein kinase activity"/>
    <property type="evidence" value="ECO:0007669"/>
    <property type="project" value="TreeGrafter"/>
</dbReference>
<evidence type="ECO:0000256" key="1">
    <source>
        <dbReference type="ARBA" id="ARBA00022527"/>
    </source>
</evidence>
<protein>
    <submittedName>
        <fullName evidence="8">AGC/PKA protein kinase</fullName>
    </submittedName>
</protein>
<evidence type="ECO:0000256" key="4">
    <source>
        <dbReference type="ARBA" id="ARBA00022777"/>
    </source>
</evidence>
<feature type="transmembrane region" description="Helical" evidence="6">
    <location>
        <begin position="158"/>
        <end position="179"/>
    </location>
</feature>
<sequence>MGSFGVVYLAEHLPTGRFVAVKEMWKSRLEHLRQTHHIYSEKKLLMQIDSQFLLKCYATLQDEKKIYFVTELLVGGELFRRIVTPTGLPILLSQRDTRFYAVCCIKALEYLHEHNIIYRDLKPENILLDSSGYAKLVDFGFAKKLSGKTFTLCGTPEYLAPEIILVVLVAVTLVPLIWYTTLMPQWLSQSGERNETIYYSQGMGLWLNYTEHVGDPKFDPGNSLWVPPQESGVDTYSAQWYRIFRMLNYSSEY</sequence>
<dbReference type="GO" id="GO:0005952">
    <property type="term" value="C:cAMP-dependent protein kinase complex"/>
    <property type="evidence" value="ECO:0007669"/>
    <property type="project" value="TreeGrafter"/>
</dbReference>
<evidence type="ECO:0000259" key="7">
    <source>
        <dbReference type="PROSITE" id="PS50011"/>
    </source>
</evidence>
<gene>
    <name evidence="8" type="ORF">PHPALM_12954</name>
</gene>
<dbReference type="InterPro" id="IPR000719">
    <property type="entry name" value="Prot_kinase_dom"/>
</dbReference>
<dbReference type="SUPFAM" id="SSF56112">
    <property type="entry name" value="Protein kinase-like (PK-like)"/>
    <property type="match status" value="1"/>
</dbReference>
<dbReference type="InterPro" id="IPR011009">
    <property type="entry name" value="Kinase-like_dom_sf"/>
</dbReference>
<evidence type="ECO:0000256" key="6">
    <source>
        <dbReference type="SAM" id="Phobius"/>
    </source>
</evidence>
<accession>A0A2P4XYG6</accession>
<evidence type="ECO:0000313" key="8">
    <source>
        <dbReference type="EMBL" id="POM70582.1"/>
    </source>
</evidence>
<keyword evidence="9" id="KW-1185">Reference proteome</keyword>
<dbReference type="AlphaFoldDB" id="A0A2P4XYG6"/>
<dbReference type="OrthoDB" id="100546at2759"/>
<reference evidence="8 9" key="1">
    <citation type="journal article" date="2017" name="Genome Biol. Evol.">
        <title>Phytophthora megakarya and P. palmivora, closely related causal agents of cacao black pod rot, underwent increases in genome sizes and gene numbers by different mechanisms.</title>
        <authorList>
            <person name="Ali S.S."/>
            <person name="Shao J."/>
            <person name="Lary D.J."/>
            <person name="Kronmiller B."/>
            <person name="Shen D."/>
            <person name="Strem M.D."/>
            <person name="Amoako-Attah I."/>
            <person name="Akrofi A.Y."/>
            <person name="Begoude B.A."/>
            <person name="Ten Hoopen G.M."/>
            <person name="Coulibaly K."/>
            <person name="Kebe B.I."/>
            <person name="Melnick R.L."/>
            <person name="Guiltinan M.J."/>
            <person name="Tyler B.M."/>
            <person name="Meinhardt L.W."/>
            <person name="Bailey B.A."/>
        </authorList>
    </citation>
    <scope>NUCLEOTIDE SEQUENCE [LARGE SCALE GENOMIC DNA]</scope>
    <source>
        <strain evidence="9">sbr112.9</strain>
    </source>
</reference>
<dbReference type="PROSITE" id="PS00108">
    <property type="entry name" value="PROTEIN_KINASE_ST"/>
    <property type="match status" value="1"/>
</dbReference>
<evidence type="ECO:0000313" key="9">
    <source>
        <dbReference type="Proteomes" id="UP000237271"/>
    </source>
</evidence>
<dbReference type="SMART" id="SM00220">
    <property type="entry name" value="S_TKc"/>
    <property type="match status" value="1"/>
</dbReference>
<dbReference type="PROSITE" id="PS50011">
    <property type="entry name" value="PROTEIN_KINASE_DOM"/>
    <property type="match status" value="1"/>
</dbReference>
<evidence type="ECO:0000256" key="2">
    <source>
        <dbReference type="ARBA" id="ARBA00022679"/>
    </source>
</evidence>
<keyword evidence="4 8" id="KW-0418">Kinase</keyword>
<keyword evidence="6" id="KW-1133">Transmembrane helix</keyword>
<dbReference type="EMBL" id="NCKW01006911">
    <property type="protein sequence ID" value="POM70582.1"/>
    <property type="molecule type" value="Genomic_DNA"/>
</dbReference>
<dbReference type="Gene3D" id="1.10.510.10">
    <property type="entry name" value="Transferase(Phosphotransferase) domain 1"/>
    <property type="match status" value="1"/>
</dbReference>
<evidence type="ECO:0000256" key="3">
    <source>
        <dbReference type="ARBA" id="ARBA00022741"/>
    </source>
</evidence>
<proteinExistence type="predicted"/>
<dbReference type="Proteomes" id="UP000237271">
    <property type="component" value="Unassembled WGS sequence"/>
</dbReference>
<dbReference type="InterPro" id="IPR008271">
    <property type="entry name" value="Ser/Thr_kinase_AS"/>
</dbReference>
<evidence type="ECO:0000256" key="5">
    <source>
        <dbReference type="ARBA" id="ARBA00022840"/>
    </source>
</evidence>
<dbReference type="GO" id="GO:0005524">
    <property type="term" value="F:ATP binding"/>
    <property type="evidence" value="ECO:0007669"/>
    <property type="project" value="UniProtKB-KW"/>
</dbReference>
<keyword evidence="2" id="KW-0808">Transferase</keyword>
<comment type="caution">
    <text evidence="8">The sequence shown here is derived from an EMBL/GenBank/DDBJ whole genome shotgun (WGS) entry which is preliminary data.</text>
</comment>
<dbReference type="Pfam" id="PF00069">
    <property type="entry name" value="Pkinase"/>
    <property type="match status" value="1"/>
</dbReference>